<name>A0ACD5BQR9_9PSEU</name>
<reference evidence="1" key="1">
    <citation type="submission" date="2023-10" db="EMBL/GenBank/DDBJ databases">
        <title>Whole genome sequencing of actinobacterial strain Amycolatopsis sp. (BCA-696) identifies the underlying plant growth-promoting genes.</title>
        <authorList>
            <person name="Gandham P."/>
            <person name="Vadla N."/>
            <person name="Saji A."/>
            <person name="Srinivas V."/>
            <person name="Ruperao P."/>
            <person name="Selvanayagam S."/>
            <person name="Saxena R.K."/>
            <person name="Rathore A."/>
            <person name="Gopalakrishnan S."/>
            <person name="Thakur V."/>
        </authorList>
    </citation>
    <scope>NUCLEOTIDE SEQUENCE</scope>
    <source>
        <strain evidence="1">BCA-696</strain>
    </source>
</reference>
<evidence type="ECO:0000313" key="1">
    <source>
        <dbReference type="EMBL" id="WYW21557.1"/>
    </source>
</evidence>
<dbReference type="Proteomes" id="UP001456344">
    <property type="component" value="Chromosome"/>
</dbReference>
<proteinExistence type="predicted"/>
<protein>
    <submittedName>
        <fullName evidence="1">Maleylpyruvate isomerase family mycothiol-dependent enzyme</fullName>
    </submittedName>
</protein>
<sequence length="248" mass="27597">MDFDRHCAEIVTQAELLATELADADLTTPVPSCPGWTLGALVRHLGAGHRWADEIVRSRATAPVPDDQVRRVDGDDSGRLPGSWLVDGASRLASALREAGPDAEVWVPFHYRNASFYARRFTHETLVHRADATLAVGLEFRAAPDVVFDAIDEWMELEALPPHFEFRPEKREILGAGRSVGFESGEHAWFLDLDGSAVTWERGRRGAAVTVRGSLTDLVLTLYQRREAGDVVGDLELFKLWRTHVRFG</sequence>
<accession>A0ACD5BQR9</accession>
<dbReference type="EMBL" id="CP150484">
    <property type="protein sequence ID" value="WYW21557.1"/>
    <property type="molecule type" value="Genomic_DNA"/>
</dbReference>
<evidence type="ECO:0000313" key="2">
    <source>
        <dbReference type="Proteomes" id="UP001456344"/>
    </source>
</evidence>
<keyword evidence="1" id="KW-0413">Isomerase</keyword>
<organism evidence="1 2">
    <name type="scientific">Amycolatopsis coloradensis</name>
    <dbReference type="NCBI Taxonomy" id="76021"/>
    <lineage>
        <taxon>Bacteria</taxon>
        <taxon>Bacillati</taxon>
        <taxon>Actinomycetota</taxon>
        <taxon>Actinomycetes</taxon>
        <taxon>Pseudonocardiales</taxon>
        <taxon>Pseudonocardiaceae</taxon>
        <taxon>Amycolatopsis</taxon>
    </lineage>
</organism>
<gene>
    <name evidence="1" type="ORF">LCL61_39095</name>
</gene>
<keyword evidence="2" id="KW-1185">Reference proteome</keyword>